<reference evidence="2" key="1">
    <citation type="journal article" date="2019" name="Int. J. Syst. Evol. Microbiol.">
        <title>The Global Catalogue of Microorganisms (GCM) 10K type strain sequencing project: providing services to taxonomists for standard genome sequencing and annotation.</title>
        <authorList>
            <consortium name="The Broad Institute Genomics Platform"/>
            <consortium name="The Broad Institute Genome Sequencing Center for Infectious Disease"/>
            <person name="Wu L."/>
            <person name="Ma J."/>
        </authorList>
    </citation>
    <scope>NUCLEOTIDE SEQUENCE [LARGE SCALE GENOMIC DNA]</scope>
    <source>
        <strain evidence="2">CCM 7491</strain>
    </source>
</reference>
<keyword evidence="2" id="KW-1185">Reference proteome</keyword>
<name>A0ABV7NIE7_9SPHN</name>
<evidence type="ECO:0000313" key="1">
    <source>
        <dbReference type="EMBL" id="MFC3442582.1"/>
    </source>
</evidence>
<dbReference type="Proteomes" id="UP001595681">
    <property type="component" value="Unassembled WGS sequence"/>
</dbReference>
<proteinExistence type="predicted"/>
<gene>
    <name evidence="1" type="ORF">ACFOKF_15510</name>
</gene>
<accession>A0ABV7NIE7</accession>
<dbReference type="EMBL" id="JBHRVU010000004">
    <property type="protein sequence ID" value="MFC3442582.1"/>
    <property type="molecule type" value="Genomic_DNA"/>
</dbReference>
<organism evidence="1 2">
    <name type="scientific">Sphingobium rhizovicinum</name>
    <dbReference type="NCBI Taxonomy" id="432308"/>
    <lineage>
        <taxon>Bacteria</taxon>
        <taxon>Pseudomonadati</taxon>
        <taxon>Pseudomonadota</taxon>
        <taxon>Alphaproteobacteria</taxon>
        <taxon>Sphingomonadales</taxon>
        <taxon>Sphingomonadaceae</taxon>
        <taxon>Sphingobium</taxon>
    </lineage>
</organism>
<sequence length="78" mass="8418">MDEATARRIEHLEAQVHALTQLLLSHIVASDLPVAEEALQIAASQRDSCYTGGLTEAGMLLSDMIGSVAEVLELPYRP</sequence>
<evidence type="ECO:0000313" key="2">
    <source>
        <dbReference type="Proteomes" id="UP001595681"/>
    </source>
</evidence>
<protein>
    <submittedName>
        <fullName evidence="1">Uncharacterized protein</fullName>
    </submittedName>
</protein>
<dbReference type="RefSeq" id="WP_380796774.1">
    <property type="nucleotide sequence ID" value="NZ_JBHRVU010000004.1"/>
</dbReference>
<comment type="caution">
    <text evidence="1">The sequence shown here is derived from an EMBL/GenBank/DDBJ whole genome shotgun (WGS) entry which is preliminary data.</text>
</comment>